<sequence>MKVRLLVIFLLFGLAGSLWPKEIAVQGGGIRIMQLMRNQNSIKRYPDALPSLLKMMNEQTFARFDTDPLFISSLTDERLLENPILYVNCDDQPNLEFPQEEREALRRYMEQGGFVYLDAGIKASFLGSDLGHSYAAWEERPEVKELFAQVIPEKTFIPLPRNHDIFRTFFKGLPKNEYLKIEENQKRLPDTVLKFVEQEKWPHGTYSFVGMKVKGRLACVASPICAMGWGRDEFGAWIPPISFRIRESPENKSGDFGQSLKLASFAGGTFEVTR</sequence>
<evidence type="ECO:0000313" key="2">
    <source>
        <dbReference type="EMBL" id="SVD44994.1"/>
    </source>
</evidence>
<accession>A0A382VEQ4</accession>
<name>A0A382VEQ4_9ZZZZ</name>
<organism evidence="2">
    <name type="scientific">marine metagenome</name>
    <dbReference type="NCBI Taxonomy" id="408172"/>
    <lineage>
        <taxon>unclassified sequences</taxon>
        <taxon>metagenomes</taxon>
        <taxon>ecological metagenomes</taxon>
    </lineage>
</organism>
<evidence type="ECO:0000259" key="1">
    <source>
        <dbReference type="Pfam" id="PF13709"/>
    </source>
</evidence>
<feature type="non-terminal residue" evidence="2">
    <location>
        <position position="274"/>
    </location>
</feature>
<dbReference type="Gene3D" id="3.40.50.12140">
    <property type="entry name" value="Domain of unknown function DUF4159"/>
    <property type="match status" value="1"/>
</dbReference>
<dbReference type="InterPro" id="IPR025297">
    <property type="entry name" value="DUF4159"/>
</dbReference>
<feature type="domain" description="DUF4159" evidence="1">
    <location>
        <begin position="37"/>
        <end position="222"/>
    </location>
</feature>
<reference evidence="2" key="1">
    <citation type="submission" date="2018-05" db="EMBL/GenBank/DDBJ databases">
        <authorList>
            <person name="Lanie J.A."/>
            <person name="Ng W.-L."/>
            <person name="Kazmierczak K.M."/>
            <person name="Andrzejewski T.M."/>
            <person name="Davidsen T.M."/>
            <person name="Wayne K.J."/>
            <person name="Tettelin H."/>
            <person name="Glass J.I."/>
            <person name="Rusch D."/>
            <person name="Podicherti R."/>
            <person name="Tsui H.-C.T."/>
            <person name="Winkler M.E."/>
        </authorList>
    </citation>
    <scope>NUCLEOTIDE SEQUENCE</scope>
</reference>
<dbReference type="EMBL" id="UINC01151407">
    <property type="protein sequence ID" value="SVD44994.1"/>
    <property type="molecule type" value="Genomic_DNA"/>
</dbReference>
<gene>
    <name evidence="2" type="ORF">METZ01_LOCUS397848</name>
</gene>
<protein>
    <recommendedName>
        <fullName evidence="1">DUF4159 domain-containing protein</fullName>
    </recommendedName>
</protein>
<dbReference type="Pfam" id="PF13709">
    <property type="entry name" value="DUF4159"/>
    <property type="match status" value="1"/>
</dbReference>
<proteinExistence type="predicted"/>
<dbReference type="AlphaFoldDB" id="A0A382VEQ4"/>